<evidence type="ECO:0000256" key="4">
    <source>
        <dbReference type="ARBA" id="ARBA00023015"/>
    </source>
</evidence>
<evidence type="ECO:0000256" key="1">
    <source>
        <dbReference type="ARBA" id="ARBA00022723"/>
    </source>
</evidence>
<proteinExistence type="predicted"/>
<dbReference type="PROSITE" id="PS51184">
    <property type="entry name" value="JMJC"/>
    <property type="match status" value="1"/>
</dbReference>
<feature type="compositionally biased region" description="Pro residues" evidence="6">
    <location>
        <begin position="261"/>
        <end position="270"/>
    </location>
</feature>
<dbReference type="SUPFAM" id="SSF51197">
    <property type="entry name" value="Clavaminate synthase-like"/>
    <property type="match status" value="1"/>
</dbReference>
<feature type="region of interest" description="Disordered" evidence="6">
    <location>
        <begin position="247"/>
        <end position="306"/>
    </location>
</feature>
<dbReference type="Proteomes" id="UP000887540">
    <property type="component" value="Unplaced"/>
</dbReference>
<dbReference type="GO" id="GO:0046872">
    <property type="term" value="F:metal ion binding"/>
    <property type="evidence" value="ECO:0007669"/>
    <property type="project" value="UniProtKB-KW"/>
</dbReference>
<dbReference type="InterPro" id="IPR050690">
    <property type="entry name" value="JHDM1_Histone_Demethylase"/>
</dbReference>
<evidence type="ECO:0000256" key="5">
    <source>
        <dbReference type="ARBA" id="ARBA00023163"/>
    </source>
</evidence>
<dbReference type="Gene3D" id="2.60.120.650">
    <property type="entry name" value="Cupin"/>
    <property type="match status" value="1"/>
</dbReference>
<dbReference type="PANTHER" id="PTHR23123">
    <property type="entry name" value="PHD/F-BOX CONTAINING PROTEIN"/>
    <property type="match status" value="1"/>
</dbReference>
<evidence type="ECO:0000256" key="3">
    <source>
        <dbReference type="ARBA" id="ARBA00023004"/>
    </source>
</evidence>
<feature type="domain" description="JmjC" evidence="7">
    <location>
        <begin position="1"/>
        <end position="153"/>
    </location>
</feature>
<keyword evidence="2" id="KW-0560">Oxidoreductase</keyword>
<keyword evidence="5" id="KW-0804">Transcription</keyword>
<dbReference type="GO" id="GO:0016491">
    <property type="term" value="F:oxidoreductase activity"/>
    <property type="evidence" value="ECO:0007669"/>
    <property type="project" value="UniProtKB-KW"/>
</dbReference>
<feature type="compositionally biased region" description="Polar residues" evidence="6">
    <location>
        <begin position="279"/>
        <end position="300"/>
    </location>
</feature>
<dbReference type="InterPro" id="IPR003347">
    <property type="entry name" value="JmjC_dom"/>
</dbReference>
<evidence type="ECO:0000259" key="7">
    <source>
        <dbReference type="PROSITE" id="PS51184"/>
    </source>
</evidence>
<keyword evidence="4" id="KW-0805">Transcription regulation</keyword>
<dbReference type="AlphaFoldDB" id="A0A914CXC2"/>
<keyword evidence="1" id="KW-0479">Metal-binding</keyword>
<keyword evidence="8" id="KW-1185">Reference proteome</keyword>
<name>A0A914CXC2_9BILA</name>
<accession>A0A914CXC2</accession>
<evidence type="ECO:0000256" key="2">
    <source>
        <dbReference type="ARBA" id="ARBA00023002"/>
    </source>
</evidence>
<sequence>MFDFKLPNISIEQDLELNSDVLKRIPKYHRYLLISPQDCYTFPHIDHEGTAIFNYQLIWLIGSPDVDSYEFYEKWYSEMDEIDIMDQDHADKFEQLLKIGNFTKVISKAGQTVVFTGGHIHAVITTRDSVCLGGAFFRIHDIEVITRIVAMDENLGIPLDESLKRILGRFFSKAQKFDLIDLWHLHMLLSPLYENEYLNSFSSFVTLKAILQVQDFTYENDSNALASWSPFHKLVVQVEHVDSDSNMEIDESPIPASVSPRPAPRSPLPLPEHEENPVTIPTSTSALASTEPALSNSSSAGPVDSSLYPSSSTYIINPYLSTINYMDPYSGYMNFPGKFIFYH</sequence>
<evidence type="ECO:0000313" key="9">
    <source>
        <dbReference type="WBParaSite" id="ACRNAN_scaffold15247.g11448.t1"/>
    </source>
</evidence>
<keyword evidence="3" id="KW-0408">Iron</keyword>
<protein>
    <submittedName>
        <fullName evidence="9">JmjC domain-containing protein</fullName>
    </submittedName>
</protein>
<organism evidence="8 9">
    <name type="scientific">Acrobeloides nanus</name>
    <dbReference type="NCBI Taxonomy" id="290746"/>
    <lineage>
        <taxon>Eukaryota</taxon>
        <taxon>Metazoa</taxon>
        <taxon>Ecdysozoa</taxon>
        <taxon>Nematoda</taxon>
        <taxon>Chromadorea</taxon>
        <taxon>Rhabditida</taxon>
        <taxon>Tylenchina</taxon>
        <taxon>Cephalobomorpha</taxon>
        <taxon>Cephaloboidea</taxon>
        <taxon>Cephalobidae</taxon>
        <taxon>Acrobeloides</taxon>
    </lineage>
</organism>
<evidence type="ECO:0000256" key="6">
    <source>
        <dbReference type="SAM" id="MobiDB-lite"/>
    </source>
</evidence>
<evidence type="ECO:0000313" key="8">
    <source>
        <dbReference type="Proteomes" id="UP000887540"/>
    </source>
</evidence>
<dbReference type="WBParaSite" id="ACRNAN_scaffold15247.g11448.t1">
    <property type="protein sequence ID" value="ACRNAN_scaffold15247.g11448.t1"/>
    <property type="gene ID" value="ACRNAN_scaffold15247.g11448"/>
</dbReference>
<reference evidence="9" key="1">
    <citation type="submission" date="2022-11" db="UniProtKB">
        <authorList>
            <consortium name="WormBaseParasite"/>
        </authorList>
    </citation>
    <scope>IDENTIFICATION</scope>
</reference>